<accession>A0A1I0RUF1</accession>
<dbReference type="NCBIfam" id="TIGR03943">
    <property type="entry name" value="TIGR03943 family putative permease subunit"/>
    <property type="match status" value="1"/>
</dbReference>
<sequence length="291" mass="32813">MGKKYFDMSSFLEGISCLCLSFIMYWLLYTGKYSLYVTVKVKPFLYIMTIVLFIWGFFCMIQIGKAKYEKQHSRFLIFLIPILLLLLPQKTISASDSANSYSNQYFKQNTAIASEKETKNSVDNSQSQASTTGQKQTTASTSSATTSQKQTTASTSATIDNTVQLSGYDEKNKIITIADDEFYFWMVEIYTNLDKYAGYNINITGQVYKDETLTSSQFGSVRMLMSCCTADLVPTGPICNYDNASQLKVDSWITIHGVIQIGDFQGNKEFQINVKTIENASAPKDVYVYPF</sequence>
<dbReference type="Pfam" id="PF09323">
    <property type="entry name" value="DUF1980"/>
    <property type="match status" value="1"/>
</dbReference>
<dbReference type="AlphaFoldDB" id="A0A1I0RUF1"/>
<protein>
    <submittedName>
        <fullName evidence="5">Putative membrane protein</fullName>
    </submittedName>
</protein>
<keyword evidence="6" id="KW-1185">Reference proteome</keyword>
<keyword evidence="2" id="KW-0812">Transmembrane</keyword>
<evidence type="ECO:0000256" key="1">
    <source>
        <dbReference type="SAM" id="MobiDB-lite"/>
    </source>
</evidence>
<dbReference type="InterPro" id="IPR052955">
    <property type="entry name" value="UPF0703_membrane_permease"/>
</dbReference>
<organism evidence="5 6">
    <name type="scientific">[Clostridium] fimetarium</name>
    <dbReference type="NCBI Taxonomy" id="99656"/>
    <lineage>
        <taxon>Bacteria</taxon>
        <taxon>Bacillati</taxon>
        <taxon>Bacillota</taxon>
        <taxon>Clostridia</taxon>
        <taxon>Lachnospirales</taxon>
        <taxon>Lachnospiraceae</taxon>
    </lineage>
</organism>
<feature type="compositionally biased region" description="Low complexity" evidence="1">
    <location>
        <begin position="125"/>
        <end position="153"/>
    </location>
</feature>
<dbReference type="STRING" id="99656.SAMN05421659_12333"/>
<dbReference type="OrthoDB" id="9770408at2"/>
<evidence type="ECO:0000313" key="6">
    <source>
        <dbReference type="Proteomes" id="UP000199701"/>
    </source>
</evidence>
<evidence type="ECO:0000259" key="4">
    <source>
        <dbReference type="Pfam" id="PF21537"/>
    </source>
</evidence>
<dbReference type="RefSeq" id="WP_092457831.1">
    <property type="nucleotide sequence ID" value="NZ_FOJI01000023.1"/>
</dbReference>
<evidence type="ECO:0000256" key="2">
    <source>
        <dbReference type="SAM" id="Phobius"/>
    </source>
</evidence>
<feature type="transmembrane region" description="Helical" evidence="2">
    <location>
        <begin position="43"/>
        <end position="63"/>
    </location>
</feature>
<dbReference type="PANTHER" id="PTHR40047:SF1">
    <property type="entry name" value="UPF0703 PROTEIN YCGQ"/>
    <property type="match status" value="1"/>
</dbReference>
<reference evidence="5 6" key="1">
    <citation type="submission" date="2016-10" db="EMBL/GenBank/DDBJ databases">
        <authorList>
            <person name="de Groot N.N."/>
        </authorList>
    </citation>
    <scope>NUCLEOTIDE SEQUENCE [LARGE SCALE GENOMIC DNA]</scope>
    <source>
        <strain evidence="5 6">DSM 9179</strain>
    </source>
</reference>
<name>A0A1I0RUF1_9FIRM</name>
<evidence type="ECO:0000313" key="5">
    <source>
        <dbReference type="EMBL" id="SEW44863.1"/>
    </source>
</evidence>
<dbReference type="Pfam" id="PF21537">
    <property type="entry name" value="DUF1980_C"/>
    <property type="match status" value="1"/>
</dbReference>
<dbReference type="Proteomes" id="UP000199701">
    <property type="component" value="Unassembled WGS sequence"/>
</dbReference>
<feature type="transmembrane region" description="Helical" evidence="2">
    <location>
        <begin position="12"/>
        <end position="31"/>
    </location>
</feature>
<feature type="transmembrane region" description="Helical" evidence="2">
    <location>
        <begin position="75"/>
        <end position="92"/>
    </location>
</feature>
<feature type="region of interest" description="Disordered" evidence="1">
    <location>
        <begin position="116"/>
        <end position="153"/>
    </location>
</feature>
<feature type="domain" description="DUF1980" evidence="3">
    <location>
        <begin position="13"/>
        <end position="95"/>
    </location>
</feature>
<feature type="domain" description="DUF1980" evidence="4">
    <location>
        <begin position="164"/>
        <end position="290"/>
    </location>
</feature>
<dbReference type="InterPro" id="IPR048447">
    <property type="entry name" value="DUF1980_C"/>
</dbReference>
<proteinExistence type="predicted"/>
<dbReference type="InterPro" id="IPR015402">
    <property type="entry name" value="DUF1980"/>
</dbReference>
<evidence type="ECO:0000259" key="3">
    <source>
        <dbReference type="Pfam" id="PF09323"/>
    </source>
</evidence>
<dbReference type="PANTHER" id="PTHR40047">
    <property type="entry name" value="UPF0703 PROTEIN YCGQ"/>
    <property type="match status" value="1"/>
</dbReference>
<dbReference type="InterPro" id="IPR048493">
    <property type="entry name" value="DUF1980_N"/>
</dbReference>
<dbReference type="EMBL" id="FOJI01000023">
    <property type="protein sequence ID" value="SEW44863.1"/>
    <property type="molecule type" value="Genomic_DNA"/>
</dbReference>
<keyword evidence="2" id="KW-1133">Transmembrane helix</keyword>
<gene>
    <name evidence="5" type="ORF">SAMN05421659_12333</name>
</gene>
<keyword evidence="2" id="KW-0472">Membrane</keyword>